<protein>
    <recommendedName>
        <fullName evidence="3">LTD domain-containing protein</fullName>
    </recommendedName>
</protein>
<feature type="region of interest" description="Disordered" evidence="1">
    <location>
        <begin position="27"/>
        <end position="59"/>
    </location>
</feature>
<name>A0A0G0YC08_9BACT</name>
<feature type="signal peptide" evidence="2">
    <location>
        <begin position="1"/>
        <end position="22"/>
    </location>
</feature>
<feature type="region of interest" description="Disordered" evidence="1">
    <location>
        <begin position="294"/>
        <end position="329"/>
    </location>
</feature>
<evidence type="ECO:0000313" key="4">
    <source>
        <dbReference type="EMBL" id="KKR97867.1"/>
    </source>
</evidence>
<dbReference type="InterPro" id="IPR036415">
    <property type="entry name" value="Lamin_tail_dom_sf"/>
</dbReference>
<dbReference type="AlphaFoldDB" id="A0A0G0YC08"/>
<organism evidence="4 5">
    <name type="scientific">Candidatus Uhrbacteria bacterium GW2011_GWC1_41_20</name>
    <dbReference type="NCBI Taxonomy" id="1618983"/>
    <lineage>
        <taxon>Bacteria</taxon>
        <taxon>Candidatus Uhriibacteriota</taxon>
    </lineage>
</organism>
<feature type="chain" id="PRO_5002535548" description="LTD domain-containing protein" evidence="2">
    <location>
        <begin position="23"/>
        <end position="409"/>
    </location>
</feature>
<evidence type="ECO:0000256" key="1">
    <source>
        <dbReference type="SAM" id="MobiDB-lite"/>
    </source>
</evidence>
<comment type="caution">
    <text evidence="4">The sequence shown here is derived from an EMBL/GenBank/DDBJ whole genome shotgun (WGS) entry which is preliminary data.</text>
</comment>
<dbReference type="PROSITE" id="PS51841">
    <property type="entry name" value="LTD"/>
    <property type="match status" value="1"/>
</dbReference>
<evidence type="ECO:0000259" key="3">
    <source>
        <dbReference type="PROSITE" id="PS51841"/>
    </source>
</evidence>
<dbReference type="EMBL" id="LCAW01000023">
    <property type="protein sequence ID" value="KKR97867.1"/>
    <property type="molecule type" value="Genomic_DNA"/>
</dbReference>
<dbReference type="Pfam" id="PF00932">
    <property type="entry name" value="LTD"/>
    <property type="match status" value="2"/>
</dbReference>
<feature type="compositionally biased region" description="Polar residues" evidence="1">
    <location>
        <begin position="30"/>
        <end position="52"/>
    </location>
</feature>
<feature type="domain" description="LTD" evidence="3">
    <location>
        <begin position="122"/>
        <end position="256"/>
    </location>
</feature>
<feature type="compositionally biased region" description="Acidic residues" evidence="1">
    <location>
        <begin position="294"/>
        <end position="303"/>
    </location>
</feature>
<accession>A0A0G0YC08</accession>
<evidence type="ECO:0000256" key="2">
    <source>
        <dbReference type="SAM" id="SignalP"/>
    </source>
</evidence>
<sequence length="409" mass="43371">MNKLFYGLFCFLFFMLALPASAQETPPVAQDSQTEQTEVIASDQSESSQTTDPVGVDADGSIETQSEITVDGIIETDPTVESDSEVEVGTTITTDETVETDIAEDPITETDPTATTDQVVESESDFASASLPHVFISEVNWAGSELSQADEWLEITNTDGQAVDLSGWILTGCATSGNAIAIAEGTMLAAGDTLLISNYDLGSDKTTLTVQPDLVTASISLSNSALEILLVMPDGTVVDQAGDGGAPLAGLTSPKTSMVRDLSTLGWMDASSSTNLSDPTQLGNPGTLAVQVTDEQDMSDESESDKQDLDESETQTDTDNPTDESNQESTCSLIINEFVSNPNTDESEWIEIYNPCDLGIDLTGWAVRDATAKETALDEIELGSGSYFVVALFPNSCLRTRFPLSPNGS</sequence>
<gene>
    <name evidence="4" type="ORF">UU50_C0023G0013</name>
</gene>
<dbReference type="InterPro" id="IPR001322">
    <property type="entry name" value="Lamin_tail_dom"/>
</dbReference>
<keyword evidence="2" id="KW-0732">Signal</keyword>
<dbReference type="Gene3D" id="2.60.40.1260">
    <property type="entry name" value="Lamin Tail domain"/>
    <property type="match status" value="2"/>
</dbReference>
<reference evidence="4 5" key="1">
    <citation type="journal article" date="2015" name="Nature">
        <title>rRNA introns, odd ribosomes, and small enigmatic genomes across a large radiation of phyla.</title>
        <authorList>
            <person name="Brown C.T."/>
            <person name="Hug L.A."/>
            <person name="Thomas B.C."/>
            <person name="Sharon I."/>
            <person name="Castelle C.J."/>
            <person name="Singh A."/>
            <person name="Wilkins M.J."/>
            <person name="Williams K.H."/>
            <person name="Banfield J.F."/>
        </authorList>
    </citation>
    <scope>NUCLEOTIDE SEQUENCE [LARGE SCALE GENOMIC DNA]</scope>
</reference>
<proteinExistence type="predicted"/>
<feature type="compositionally biased region" description="Acidic residues" evidence="1">
    <location>
        <begin position="310"/>
        <end position="326"/>
    </location>
</feature>
<dbReference type="SUPFAM" id="SSF74853">
    <property type="entry name" value="Lamin A/C globular tail domain"/>
    <property type="match status" value="2"/>
</dbReference>
<evidence type="ECO:0000313" key="5">
    <source>
        <dbReference type="Proteomes" id="UP000033930"/>
    </source>
</evidence>
<dbReference type="Proteomes" id="UP000033930">
    <property type="component" value="Unassembled WGS sequence"/>
</dbReference>